<evidence type="ECO:0000313" key="2">
    <source>
        <dbReference type="EMBL" id="KAK6779960.1"/>
    </source>
</evidence>
<comment type="caution">
    <text evidence="2">The sequence shown here is derived from an EMBL/GenBank/DDBJ whole genome shotgun (WGS) entry which is preliminary data.</text>
</comment>
<feature type="region of interest" description="Disordered" evidence="1">
    <location>
        <begin position="153"/>
        <end position="193"/>
    </location>
</feature>
<dbReference type="AlphaFoldDB" id="A0AAN8T1I1"/>
<feature type="compositionally biased region" description="Basic and acidic residues" evidence="1">
    <location>
        <begin position="174"/>
        <end position="185"/>
    </location>
</feature>
<sequence length="222" mass="24618">MKIITRIVATSLVHAVESSYSFLSCSERESMTKNQDANNQEIEVPSTSSDKGSIEIDEFGDSNDDSLRGTSSTISNLGNNSDDQTQENNMNLSECEATESITVSSDESEKITKAKDKDGTYRKQDDISHNGRSFSINDDVNFIREAVSQILTTPTGDDSSNTQSVTNEIVQDEEPPKTDHIDGREQNSTNSLYKSLRHRDSQLETMDFVANNTITKSKFEPP</sequence>
<reference evidence="2 3" key="1">
    <citation type="submission" date="2024-02" db="EMBL/GenBank/DDBJ databases">
        <title>de novo genome assembly of Solanum bulbocastanum strain 11H21.</title>
        <authorList>
            <person name="Hosaka A.J."/>
        </authorList>
    </citation>
    <scope>NUCLEOTIDE SEQUENCE [LARGE SCALE GENOMIC DNA]</scope>
    <source>
        <tissue evidence="2">Young leaves</tissue>
    </source>
</reference>
<gene>
    <name evidence="2" type="ORF">RDI58_022144</name>
</gene>
<dbReference type="EMBL" id="JBANQN010000009">
    <property type="protein sequence ID" value="KAK6779960.1"/>
    <property type="molecule type" value="Genomic_DNA"/>
</dbReference>
<protein>
    <submittedName>
        <fullName evidence="2">Uncharacterized protein</fullName>
    </submittedName>
</protein>
<feature type="compositionally biased region" description="Acidic residues" evidence="1">
    <location>
        <begin position="55"/>
        <end position="64"/>
    </location>
</feature>
<feature type="compositionally biased region" description="Polar residues" evidence="1">
    <location>
        <begin position="153"/>
        <end position="169"/>
    </location>
</feature>
<name>A0AAN8T1I1_SOLBU</name>
<feature type="compositionally biased region" description="Polar residues" evidence="1">
    <location>
        <begin position="32"/>
        <end position="51"/>
    </location>
</feature>
<accession>A0AAN8T1I1</accession>
<evidence type="ECO:0000313" key="3">
    <source>
        <dbReference type="Proteomes" id="UP001371456"/>
    </source>
</evidence>
<proteinExistence type="predicted"/>
<organism evidence="2 3">
    <name type="scientific">Solanum bulbocastanum</name>
    <name type="common">Wild potato</name>
    <dbReference type="NCBI Taxonomy" id="147425"/>
    <lineage>
        <taxon>Eukaryota</taxon>
        <taxon>Viridiplantae</taxon>
        <taxon>Streptophyta</taxon>
        <taxon>Embryophyta</taxon>
        <taxon>Tracheophyta</taxon>
        <taxon>Spermatophyta</taxon>
        <taxon>Magnoliopsida</taxon>
        <taxon>eudicotyledons</taxon>
        <taxon>Gunneridae</taxon>
        <taxon>Pentapetalae</taxon>
        <taxon>asterids</taxon>
        <taxon>lamiids</taxon>
        <taxon>Solanales</taxon>
        <taxon>Solanaceae</taxon>
        <taxon>Solanoideae</taxon>
        <taxon>Solaneae</taxon>
        <taxon>Solanum</taxon>
    </lineage>
</organism>
<feature type="compositionally biased region" description="Basic and acidic residues" evidence="1">
    <location>
        <begin position="107"/>
        <end position="129"/>
    </location>
</feature>
<keyword evidence="3" id="KW-1185">Reference proteome</keyword>
<feature type="region of interest" description="Disordered" evidence="1">
    <location>
        <begin position="31"/>
        <end position="132"/>
    </location>
</feature>
<dbReference type="Proteomes" id="UP001371456">
    <property type="component" value="Unassembled WGS sequence"/>
</dbReference>
<feature type="compositionally biased region" description="Polar residues" evidence="1">
    <location>
        <begin position="68"/>
        <end position="92"/>
    </location>
</feature>
<evidence type="ECO:0000256" key="1">
    <source>
        <dbReference type="SAM" id="MobiDB-lite"/>
    </source>
</evidence>